<feature type="non-terminal residue" evidence="2">
    <location>
        <position position="1"/>
    </location>
</feature>
<feature type="compositionally biased region" description="Basic and acidic residues" evidence="1">
    <location>
        <begin position="329"/>
        <end position="338"/>
    </location>
</feature>
<dbReference type="Proteomes" id="UP001189429">
    <property type="component" value="Unassembled WGS sequence"/>
</dbReference>
<comment type="caution">
    <text evidence="2">The sequence shown here is derived from an EMBL/GenBank/DDBJ whole genome shotgun (WGS) entry which is preliminary data.</text>
</comment>
<evidence type="ECO:0000313" key="2">
    <source>
        <dbReference type="EMBL" id="CAK0825559.1"/>
    </source>
</evidence>
<sequence>ASHAAAGCKLGQWPPRLLHLQGQEEGADRGAAPGQPSHDDGRAARRSPAVDLRSHRSASTAVHDTRPAVVGGPGGRHGLLALQASRRVWPGDDQSPFLADEPRQARAGDPAAVLHVPPHAHPRRVWQQWAWALVGVWATHHAGRLPGHQARQIHAQKGDDLRVHAPDRRLLAARGGFRPAGRGRSRVAGLGGGPSSSARSASGEGVGGGGAAVASVGRHSSSWGTLSAGRVRSARRDHARRGEAGQGAEGPASPTGSAITSQESGDGTLSQLGRRQRRDNAPPAADRQQAESAGGLHQPGLRDRVGPDGGGRDSPVEGAALGAFVDSAGPDRTRRDEVAAPARAAGAGAQGAPGAGAQGAPWYQVWDSVGGRGRDSGGGLGFRRRGSSGERLPVARRWPSDSSDLECGMASADRLRQDQGGQPSGSSRSAGGSPLVVHDQQLRDAIDAGGRSAATPGDGSSGVRPAAHLGAERPDAGRRAATSTEGRASCEASSGGAFVSQGRPVDADGEPGGGGLEAAAADEGRREEASGQGGVGADWVEDVGPRGRRQVDL</sequence>
<feature type="compositionally biased region" description="Low complexity" evidence="1">
    <location>
        <begin position="212"/>
        <end position="222"/>
    </location>
</feature>
<feature type="compositionally biased region" description="Polar residues" evidence="1">
    <location>
        <begin position="254"/>
        <end position="273"/>
    </location>
</feature>
<protein>
    <submittedName>
        <fullName evidence="2">Uncharacterized protein</fullName>
    </submittedName>
</protein>
<reference evidence="2" key="1">
    <citation type="submission" date="2023-10" db="EMBL/GenBank/DDBJ databases">
        <authorList>
            <person name="Chen Y."/>
            <person name="Shah S."/>
            <person name="Dougan E. K."/>
            <person name="Thang M."/>
            <person name="Chan C."/>
        </authorList>
    </citation>
    <scope>NUCLEOTIDE SEQUENCE [LARGE SCALE GENOMIC DNA]</scope>
</reference>
<dbReference type="EMBL" id="CAUYUJ010008992">
    <property type="protein sequence ID" value="CAK0825559.1"/>
    <property type="molecule type" value="Genomic_DNA"/>
</dbReference>
<feature type="compositionally biased region" description="Basic and acidic residues" evidence="1">
    <location>
        <begin position="234"/>
        <end position="243"/>
    </location>
</feature>
<feature type="compositionally biased region" description="Low complexity" evidence="1">
    <location>
        <begin position="173"/>
        <end position="188"/>
    </location>
</feature>
<feature type="region of interest" description="Disordered" evidence="1">
    <location>
        <begin position="173"/>
        <end position="553"/>
    </location>
</feature>
<proteinExistence type="predicted"/>
<evidence type="ECO:0000313" key="3">
    <source>
        <dbReference type="Proteomes" id="UP001189429"/>
    </source>
</evidence>
<evidence type="ECO:0000256" key="1">
    <source>
        <dbReference type="SAM" id="MobiDB-lite"/>
    </source>
</evidence>
<accession>A0ABN9S365</accession>
<organism evidence="2 3">
    <name type="scientific">Prorocentrum cordatum</name>
    <dbReference type="NCBI Taxonomy" id="2364126"/>
    <lineage>
        <taxon>Eukaryota</taxon>
        <taxon>Sar</taxon>
        <taxon>Alveolata</taxon>
        <taxon>Dinophyceae</taxon>
        <taxon>Prorocentrales</taxon>
        <taxon>Prorocentraceae</taxon>
        <taxon>Prorocentrum</taxon>
    </lineage>
</organism>
<feature type="region of interest" description="Disordered" evidence="1">
    <location>
        <begin position="1"/>
        <end position="75"/>
    </location>
</feature>
<gene>
    <name evidence="2" type="ORF">PCOR1329_LOCUS25657</name>
</gene>
<feature type="compositionally biased region" description="Basic and acidic residues" evidence="1">
    <location>
        <begin position="543"/>
        <end position="553"/>
    </location>
</feature>
<feature type="non-terminal residue" evidence="2">
    <location>
        <position position="553"/>
    </location>
</feature>
<name>A0ABN9S365_9DINO</name>
<feature type="compositionally biased region" description="Basic and acidic residues" evidence="1">
    <location>
        <begin position="300"/>
        <end position="315"/>
    </location>
</feature>
<feature type="compositionally biased region" description="Low complexity" evidence="1">
    <location>
        <begin position="419"/>
        <end position="434"/>
    </location>
</feature>
<feature type="compositionally biased region" description="Gly residues" evidence="1">
    <location>
        <begin position="348"/>
        <end position="357"/>
    </location>
</feature>
<keyword evidence="3" id="KW-1185">Reference proteome</keyword>